<dbReference type="Gene3D" id="1.10.287.950">
    <property type="entry name" value="Methyl-accepting chemotaxis protein"/>
    <property type="match status" value="1"/>
</dbReference>
<dbReference type="PROSITE" id="PS50885">
    <property type="entry name" value="HAMP"/>
    <property type="match status" value="1"/>
</dbReference>
<evidence type="ECO:0000256" key="6">
    <source>
        <dbReference type="ARBA" id="ARBA00023136"/>
    </source>
</evidence>
<dbReference type="InterPro" id="IPR033479">
    <property type="entry name" value="dCache_1"/>
</dbReference>
<dbReference type="GO" id="GO:0007165">
    <property type="term" value="P:signal transduction"/>
    <property type="evidence" value="ECO:0007669"/>
    <property type="project" value="UniProtKB-KW"/>
</dbReference>
<dbReference type="InterPro" id="IPR003660">
    <property type="entry name" value="HAMP_dom"/>
</dbReference>
<comment type="similarity">
    <text evidence="7">Belongs to the methyl-accepting chemotaxis (MCP) protein family.</text>
</comment>
<dbReference type="PANTHER" id="PTHR43531:SF11">
    <property type="entry name" value="METHYL-ACCEPTING CHEMOTAXIS PROTEIN 3"/>
    <property type="match status" value="1"/>
</dbReference>
<dbReference type="GO" id="GO:0006935">
    <property type="term" value="P:chemotaxis"/>
    <property type="evidence" value="ECO:0007669"/>
    <property type="project" value="UniProtKB-KW"/>
</dbReference>
<feature type="domain" description="HAMP" evidence="11">
    <location>
        <begin position="318"/>
        <end position="371"/>
    </location>
</feature>
<dbReference type="Gene3D" id="3.30.450.20">
    <property type="entry name" value="PAS domain"/>
    <property type="match status" value="1"/>
</dbReference>
<keyword evidence="2" id="KW-1003">Cell membrane</keyword>
<evidence type="ECO:0000313" key="12">
    <source>
        <dbReference type="EMBL" id="ROR27519.1"/>
    </source>
</evidence>
<dbReference type="AlphaFoldDB" id="A0A3N1XLE2"/>
<evidence type="ECO:0000256" key="1">
    <source>
        <dbReference type="ARBA" id="ARBA00004651"/>
    </source>
</evidence>
<keyword evidence="13" id="KW-1185">Reference proteome</keyword>
<keyword evidence="6 9" id="KW-0472">Membrane</keyword>
<dbReference type="PANTHER" id="PTHR43531">
    <property type="entry name" value="PROTEIN ICFG"/>
    <property type="match status" value="1"/>
</dbReference>
<evidence type="ECO:0000259" key="10">
    <source>
        <dbReference type="PROSITE" id="PS50111"/>
    </source>
</evidence>
<organism evidence="12 13">
    <name type="scientific">Mobilisporobacter senegalensis</name>
    <dbReference type="NCBI Taxonomy" id="1329262"/>
    <lineage>
        <taxon>Bacteria</taxon>
        <taxon>Bacillati</taxon>
        <taxon>Bacillota</taxon>
        <taxon>Clostridia</taxon>
        <taxon>Lachnospirales</taxon>
        <taxon>Lachnospiraceae</taxon>
        <taxon>Mobilisporobacter</taxon>
    </lineage>
</organism>
<proteinExistence type="inferred from homology"/>
<feature type="transmembrane region" description="Helical" evidence="9">
    <location>
        <begin position="21"/>
        <end position="47"/>
    </location>
</feature>
<dbReference type="InterPro" id="IPR004089">
    <property type="entry name" value="MCPsignal_dom"/>
</dbReference>
<evidence type="ECO:0000256" key="4">
    <source>
        <dbReference type="ARBA" id="ARBA00022692"/>
    </source>
</evidence>
<dbReference type="Proteomes" id="UP000273083">
    <property type="component" value="Unassembled WGS sequence"/>
</dbReference>
<dbReference type="SUPFAM" id="SSF58104">
    <property type="entry name" value="Methyl-accepting chemotaxis protein (MCP) signaling domain"/>
    <property type="match status" value="1"/>
</dbReference>
<sequence length="668" mass="73289">MKRLLKDKKNSRKDLKSIRTIIRKNTISILTIAILLISGCAIMANYFGTINLLEKNMTVTAQIAADDVSSKLEGYLNMISELAYDSTFDTDYVNAEDIICRNRLERFVKRNGFISATYCDANGLCSNGSDVSKEQYFIDSKTNLKPEVADLIISKETGELSTVFTAPIVKDDLFKGMIIVVGDATILSDLVKQINIGKTGSGYIINKNGDIIAHNDIEKVLEQHNPIELSKKNPSYKKIASIQQKMIRGEKGFEQYYSDGKRKIESYAPILNSNGWSIGVSASSFEFTQSIYLTVFIIILITLAILYLVNLAVRKMAGIITAPITLCTDRIKLLSGGDLTTEIPTITSQEEGAILAAQIAKTIEELHNVITDIKYCLKRMSEGNFDISITREYSGDFAPIKIAILDIVNELNNTLRQIQNSSESVAKNSNQVLEGAQFLSEGATGQAISVSKVNNTINNITLQIESNSKSAQNATEMVNNAREVIEQGKTQMMEVVQYMHQIDEASTKISYIIKEIEEIADQTNLLALNAAIEAARAGEAGKGFTVIAENVGQLAAKSAQATKTTTELISNTIYLSQNGNKIADNATESLGRIIEATSNITEYVNKITGDSMKQAQAMGKVSKEVEEISAIVEENAATAEESSAISEQLTDQMNHLNDLVMKFSLKEV</sequence>
<comment type="subcellular location">
    <subcellularLocation>
        <location evidence="1">Cell membrane</location>
        <topology evidence="1">Multi-pass membrane protein</topology>
    </subcellularLocation>
</comment>
<comment type="caution">
    <text evidence="12">The sequence shown here is derived from an EMBL/GenBank/DDBJ whole genome shotgun (WGS) entry which is preliminary data.</text>
</comment>
<keyword evidence="3" id="KW-0145">Chemotaxis</keyword>
<evidence type="ECO:0000256" key="2">
    <source>
        <dbReference type="ARBA" id="ARBA00022475"/>
    </source>
</evidence>
<gene>
    <name evidence="12" type="ORF">EDD66_106217</name>
</gene>
<dbReference type="PROSITE" id="PS50111">
    <property type="entry name" value="CHEMOTAXIS_TRANSDUC_2"/>
    <property type="match status" value="1"/>
</dbReference>
<evidence type="ECO:0000256" key="9">
    <source>
        <dbReference type="SAM" id="Phobius"/>
    </source>
</evidence>
<keyword evidence="5 9" id="KW-1133">Transmembrane helix</keyword>
<dbReference type="EMBL" id="RJVG01000006">
    <property type="protein sequence ID" value="ROR27519.1"/>
    <property type="molecule type" value="Genomic_DNA"/>
</dbReference>
<protein>
    <submittedName>
        <fullName evidence="12">Methyl-accepting chemotaxis protein</fullName>
    </submittedName>
</protein>
<keyword evidence="4 9" id="KW-0812">Transmembrane</keyword>
<dbReference type="Pfam" id="PF00015">
    <property type="entry name" value="MCPsignal"/>
    <property type="match status" value="1"/>
</dbReference>
<dbReference type="RefSeq" id="WP_123609758.1">
    <property type="nucleotide sequence ID" value="NZ_RJVG01000006.1"/>
</dbReference>
<dbReference type="GO" id="GO:0005886">
    <property type="term" value="C:plasma membrane"/>
    <property type="evidence" value="ECO:0007669"/>
    <property type="project" value="UniProtKB-SubCell"/>
</dbReference>
<dbReference type="Gene3D" id="6.10.340.10">
    <property type="match status" value="1"/>
</dbReference>
<evidence type="ECO:0000256" key="8">
    <source>
        <dbReference type="PROSITE-ProRule" id="PRU00284"/>
    </source>
</evidence>
<dbReference type="GO" id="GO:0004888">
    <property type="term" value="F:transmembrane signaling receptor activity"/>
    <property type="evidence" value="ECO:0007669"/>
    <property type="project" value="TreeGrafter"/>
</dbReference>
<dbReference type="Pfam" id="PF02743">
    <property type="entry name" value="dCache_1"/>
    <property type="match status" value="1"/>
</dbReference>
<evidence type="ECO:0000313" key="13">
    <source>
        <dbReference type="Proteomes" id="UP000273083"/>
    </source>
</evidence>
<feature type="transmembrane region" description="Helical" evidence="9">
    <location>
        <begin position="291"/>
        <end position="313"/>
    </location>
</feature>
<accession>A0A3N1XLE2</accession>
<feature type="domain" description="Methyl-accepting transducer" evidence="10">
    <location>
        <begin position="421"/>
        <end position="650"/>
    </location>
</feature>
<dbReference type="SMART" id="SM00283">
    <property type="entry name" value="MA"/>
    <property type="match status" value="1"/>
</dbReference>
<reference evidence="12 13" key="1">
    <citation type="submission" date="2018-11" db="EMBL/GenBank/DDBJ databases">
        <title>Genomic Encyclopedia of Type Strains, Phase IV (KMG-IV): sequencing the most valuable type-strain genomes for metagenomic binning, comparative biology and taxonomic classification.</title>
        <authorList>
            <person name="Goeker M."/>
        </authorList>
    </citation>
    <scope>NUCLEOTIDE SEQUENCE [LARGE SCALE GENOMIC DNA]</scope>
    <source>
        <strain evidence="12 13">DSM 26537</strain>
    </source>
</reference>
<evidence type="ECO:0000256" key="7">
    <source>
        <dbReference type="ARBA" id="ARBA00029447"/>
    </source>
</evidence>
<dbReference type="InterPro" id="IPR051310">
    <property type="entry name" value="MCP_chemotaxis"/>
</dbReference>
<dbReference type="OrthoDB" id="9814363at2"/>
<name>A0A3N1XLE2_9FIRM</name>
<keyword evidence="8" id="KW-0807">Transducer</keyword>
<evidence type="ECO:0000256" key="3">
    <source>
        <dbReference type="ARBA" id="ARBA00022500"/>
    </source>
</evidence>
<dbReference type="CDD" id="cd12912">
    <property type="entry name" value="PDC2_MCP_like"/>
    <property type="match status" value="1"/>
</dbReference>
<evidence type="ECO:0000259" key="11">
    <source>
        <dbReference type="PROSITE" id="PS50885"/>
    </source>
</evidence>
<evidence type="ECO:0000256" key="5">
    <source>
        <dbReference type="ARBA" id="ARBA00022989"/>
    </source>
</evidence>